<feature type="transmembrane region" description="Helical" evidence="1">
    <location>
        <begin position="165"/>
        <end position="189"/>
    </location>
</feature>
<dbReference type="EMBL" id="BONR01000007">
    <property type="protein sequence ID" value="GIG55597.1"/>
    <property type="molecule type" value="Genomic_DNA"/>
</dbReference>
<gene>
    <name evidence="2" type="ORF">Dac01nite_23490</name>
</gene>
<comment type="caution">
    <text evidence="2">The sequence shown here is derived from an EMBL/GenBank/DDBJ whole genome shotgun (WGS) entry which is preliminary data.</text>
</comment>
<keyword evidence="3" id="KW-1185">Reference proteome</keyword>
<evidence type="ECO:0000313" key="2">
    <source>
        <dbReference type="EMBL" id="GIG55597.1"/>
    </source>
</evidence>
<reference evidence="2" key="1">
    <citation type="submission" date="2021-01" db="EMBL/GenBank/DDBJ databases">
        <title>Whole genome shotgun sequence of Demequina activiva NBRC 110675.</title>
        <authorList>
            <person name="Komaki H."/>
            <person name="Tamura T."/>
        </authorList>
    </citation>
    <scope>NUCLEOTIDE SEQUENCE</scope>
    <source>
        <strain evidence="2">NBRC 110675</strain>
    </source>
</reference>
<accession>A0A919Q3H4</accession>
<protein>
    <recommendedName>
        <fullName evidence="4">PH domain-containing protein</fullName>
    </recommendedName>
</protein>
<organism evidence="2 3">
    <name type="scientific">Demequina activiva</name>
    <dbReference type="NCBI Taxonomy" id="1582364"/>
    <lineage>
        <taxon>Bacteria</taxon>
        <taxon>Bacillati</taxon>
        <taxon>Actinomycetota</taxon>
        <taxon>Actinomycetes</taxon>
        <taxon>Micrococcales</taxon>
        <taxon>Demequinaceae</taxon>
        <taxon>Demequina</taxon>
    </lineage>
</organism>
<keyword evidence="1" id="KW-1133">Transmembrane helix</keyword>
<keyword evidence="1" id="KW-0472">Membrane</keyword>
<proteinExistence type="predicted"/>
<evidence type="ECO:0008006" key="4">
    <source>
        <dbReference type="Google" id="ProtNLM"/>
    </source>
</evidence>
<evidence type="ECO:0000256" key="1">
    <source>
        <dbReference type="SAM" id="Phobius"/>
    </source>
</evidence>
<keyword evidence="1" id="KW-0812">Transmembrane</keyword>
<feature type="transmembrane region" description="Helical" evidence="1">
    <location>
        <begin position="21"/>
        <end position="46"/>
    </location>
</feature>
<dbReference type="RefSeq" id="WP_203657267.1">
    <property type="nucleotide sequence ID" value="NZ_BONR01000007.1"/>
</dbReference>
<dbReference type="AlphaFoldDB" id="A0A919Q3H4"/>
<dbReference type="Proteomes" id="UP000652354">
    <property type="component" value="Unassembled WGS sequence"/>
</dbReference>
<name>A0A919Q3H4_9MICO</name>
<sequence>MTGSGSRARRFALIRPARLSRVLTGSMAVVLFAILFMLSLGAGLGWTVMQFGLVGLLFHATGHQGAWLTRDAVVLETVLGRARIPVDQIQAVHMRPSMAWIMVETDGRFVTQSVATAINIKVPQGRPEQVEQALAERGIPLHWHEDLETMLALQPRSSASFQRGAIIATLVQPAVWSTVVVGALVVVLLRP</sequence>
<evidence type="ECO:0000313" key="3">
    <source>
        <dbReference type="Proteomes" id="UP000652354"/>
    </source>
</evidence>